<name>A0A9D4J7C8_DREPO</name>
<dbReference type="PANTHER" id="PTHR46312:SF2">
    <property type="entry name" value="NUCLEOTIDE-BINDING OLIGOMERIZATION DOMAIN-CONTAINING PROTEIN 2-LIKE"/>
    <property type="match status" value="1"/>
</dbReference>
<sequence>MSDVQLEFCVRAGVLTKSYSSSKEDHDAKFSFVHETVQEFLAAYHIANSNQDLIAHFKIESNYDVLEMSETIIFLCGLECKKANQLLNCLADVKFLNDINHGLSKYVKEVFCNEHVLALQKDNHTQRNVLRSNNNQIDENARCFTLAVLFQRMMLTGYTEAKASGEQDICLNCADFSFYTYHNESDSNALKLLLLSNKSDVRSLIVESNVLKTSEILTVIQQSKHSLKRLKMRVTPEISNALYHTSIQELHFIGTINVSSFSGIFPTLSQLTFLKLEDSTFSEDIHIVPPDTIQQINLVNCTCTAVFLRRLLVCFSSLKQSVFFYLQQVNVTENNTLLFQPELLSIDMKKVSLVVRHGKGDLFNLLRCTSIGFLSLDSAECASLASENLSTLNKLTKLSLQGYYTGRCDLKLPASLQDVILFECECSSEWLRSLLITLSLLDHPVKCRLCDVVLQPCEAARADDNDIHLSDLRVEIVLRDLSNIGISVKNGSLLIVPH</sequence>
<organism evidence="1 2">
    <name type="scientific">Dreissena polymorpha</name>
    <name type="common">Zebra mussel</name>
    <name type="synonym">Mytilus polymorpha</name>
    <dbReference type="NCBI Taxonomy" id="45954"/>
    <lineage>
        <taxon>Eukaryota</taxon>
        <taxon>Metazoa</taxon>
        <taxon>Spiralia</taxon>
        <taxon>Lophotrochozoa</taxon>
        <taxon>Mollusca</taxon>
        <taxon>Bivalvia</taxon>
        <taxon>Autobranchia</taxon>
        <taxon>Heteroconchia</taxon>
        <taxon>Euheterodonta</taxon>
        <taxon>Imparidentia</taxon>
        <taxon>Neoheterodontei</taxon>
        <taxon>Myida</taxon>
        <taxon>Dreissenoidea</taxon>
        <taxon>Dreissenidae</taxon>
        <taxon>Dreissena</taxon>
    </lineage>
</organism>
<evidence type="ECO:0000313" key="2">
    <source>
        <dbReference type="Proteomes" id="UP000828390"/>
    </source>
</evidence>
<dbReference type="AlphaFoldDB" id="A0A9D4J7C8"/>
<evidence type="ECO:0000313" key="1">
    <source>
        <dbReference type="EMBL" id="KAH3802536.1"/>
    </source>
</evidence>
<reference evidence="1" key="2">
    <citation type="submission" date="2020-11" db="EMBL/GenBank/DDBJ databases">
        <authorList>
            <person name="McCartney M.A."/>
            <person name="Auch B."/>
            <person name="Kono T."/>
            <person name="Mallez S."/>
            <person name="Becker A."/>
            <person name="Gohl D.M."/>
            <person name="Silverstein K.A.T."/>
            <person name="Koren S."/>
            <person name="Bechman K.B."/>
            <person name="Herman A."/>
            <person name="Abrahante J.E."/>
            <person name="Garbe J."/>
        </authorList>
    </citation>
    <scope>NUCLEOTIDE SEQUENCE</scope>
    <source>
        <strain evidence="1">Duluth1</strain>
        <tissue evidence="1">Whole animal</tissue>
    </source>
</reference>
<protein>
    <submittedName>
        <fullName evidence="1">Uncharacterized protein</fullName>
    </submittedName>
</protein>
<proteinExistence type="predicted"/>
<comment type="caution">
    <text evidence="1">The sequence shown here is derived from an EMBL/GenBank/DDBJ whole genome shotgun (WGS) entry which is preliminary data.</text>
</comment>
<dbReference type="PANTHER" id="PTHR46312">
    <property type="entry name" value="NACHT DOMAIN-CONTAINING PROTEIN"/>
    <property type="match status" value="1"/>
</dbReference>
<dbReference type="EMBL" id="JAIWYP010000007">
    <property type="protein sequence ID" value="KAH3802536.1"/>
    <property type="molecule type" value="Genomic_DNA"/>
</dbReference>
<reference evidence="1" key="1">
    <citation type="journal article" date="2019" name="bioRxiv">
        <title>The Genome of the Zebra Mussel, Dreissena polymorpha: A Resource for Invasive Species Research.</title>
        <authorList>
            <person name="McCartney M.A."/>
            <person name="Auch B."/>
            <person name="Kono T."/>
            <person name="Mallez S."/>
            <person name="Zhang Y."/>
            <person name="Obille A."/>
            <person name="Becker A."/>
            <person name="Abrahante J.E."/>
            <person name="Garbe J."/>
            <person name="Badalamenti J.P."/>
            <person name="Herman A."/>
            <person name="Mangelson H."/>
            <person name="Liachko I."/>
            <person name="Sullivan S."/>
            <person name="Sone E.D."/>
            <person name="Koren S."/>
            <person name="Silverstein K.A.T."/>
            <person name="Beckman K.B."/>
            <person name="Gohl D.M."/>
        </authorList>
    </citation>
    <scope>NUCLEOTIDE SEQUENCE</scope>
    <source>
        <strain evidence="1">Duluth1</strain>
        <tissue evidence="1">Whole animal</tissue>
    </source>
</reference>
<dbReference type="Proteomes" id="UP000828390">
    <property type="component" value="Unassembled WGS sequence"/>
</dbReference>
<keyword evidence="2" id="KW-1185">Reference proteome</keyword>
<accession>A0A9D4J7C8</accession>
<gene>
    <name evidence="1" type="ORF">DPMN_156214</name>
</gene>